<evidence type="ECO:0000256" key="1">
    <source>
        <dbReference type="ARBA" id="ARBA00005189"/>
    </source>
</evidence>
<proteinExistence type="predicted"/>
<comment type="caution">
    <text evidence="5">The sequence shown here is derived from an EMBL/GenBank/DDBJ whole genome shotgun (WGS) entry which is preliminary data.</text>
</comment>
<organism evidence="5 6">
    <name type="scientific">Neptunomonas marina</name>
    <dbReference type="NCBI Taxonomy" id="1815562"/>
    <lineage>
        <taxon>Bacteria</taxon>
        <taxon>Pseudomonadati</taxon>
        <taxon>Pseudomonadota</taxon>
        <taxon>Gammaproteobacteria</taxon>
        <taxon>Oceanospirillales</taxon>
        <taxon>Oceanospirillaceae</taxon>
        <taxon>Neptunomonas</taxon>
    </lineage>
</organism>
<reference evidence="5 6" key="1">
    <citation type="submission" date="2019-01" db="EMBL/GenBank/DDBJ databases">
        <authorList>
            <person name="Chen W.-M."/>
        </authorList>
    </citation>
    <scope>NUCLEOTIDE SEQUENCE [LARGE SCALE GENOMIC DNA]</scope>
    <source>
        <strain evidence="5 6">HPM-16</strain>
    </source>
</reference>
<evidence type="ECO:0000256" key="3">
    <source>
        <dbReference type="ARBA" id="ARBA00023315"/>
    </source>
</evidence>
<dbReference type="SMART" id="SM00563">
    <property type="entry name" value="PlsC"/>
    <property type="match status" value="1"/>
</dbReference>
<dbReference type="AlphaFoldDB" id="A0A437QBR7"/>
<evidence type="ECO:0000313" key="6">
    <source>
        <dbReference type="Proteomes" id="UP000282818"/>
    </source>
</evidence>
<dbReference type="SUPFAM" id="SSF69593">
    <property type="entry name" value="Glycerol-3-phosphate (1)-acyltransferase"/>
    <property type="match status" value="1"/>
</dbReference>
<keyword evidence="2 5" id="KW-0808">Transferase</keyword>
<dbReference type="PANTHER" id="PTHR10434:SF9">
    <property type="entry name" value="PHOSPHOLIPID_GLYCEROL ACYLTRANSFERASE DOMAIN-CONTAINING PROTEIN"/>
    <property type="match status" value="1"/>
</dbReference>
<feature type="domain" description="Phospholipid/glycerol acyltransferase" evidence="4">
    <location>
        <begin position="43"/>
        <end position="155"/>
    </location>
</feature>
<keyword evidence="3 5" id="KW-0012">Acyltransferase</keyword>
<dbReference type="GO" id="GO:0006654">
    <property type="term" value="P:phosphatidic acid biosynthetic process"/>
    <property type="evidence" value="ECO:0007669"/>
    <property type="project" value="TreeGrafter"/>
</dbReference>
<dbReference type="Proteomes" id="UP000282818">
    <property type="component" value="Unassembled WGS sequence"/>
</dbReference>
<dbReference type="GO" id="GO:0003841">
    <property type="term" value="F:1-acylglycerol-3-phosphate O-acyltransferase activity"/>
    <property type="evidence" value="ECO:0007669"/>
    <property type="project" value="TreeGrafter"/>
</dbReference>
<evidence type="ECO:0000259" key="4">
    <source>
        <dbReference type="SMART" id="SM00563"/>
    </source>
</evidence>
<protein>
    <submittedName>
        <fullName evidence="5">Glycerol acyltransferase</fullName>
    </submittedName>
</protein>
<keyword evidence="6" id="KW-1185">Reference proteome</keyword>
<sequence length="186" mass="20658">MPRYTIFSTPVITPLISAVSATALKLLGWQIKGINAADTPRCIIIGAPHTTNWDLPFSLMIAFQLKVPLFWMGKDSIFKFPFGGLMRWMGGIPVDRSRSHNTVTTTAQLFETDASLRILMAPEGTRSAVKGWKSGFYHIAVQGNVPILLGYIDYKRKVGGIAQAFYPTGDYEADLQQIKSIYNQLT</sequence>
<dbReference type="PANTHER" id="PTHR10434">
    <property type="entry name" value="1-ACYL-SN-GLYCEROL-3-PHOSPHATE ACYLTRANSFERASE"/>
    <property type="match status" value="1"/>
</dbReference>
<evidence type="ECO:0000313" key="5">
    <source>
        <dbReference type="EMBL" id="RVU31803.1"/>
    </source>
</evidence>
<dbReference type="EMBL" id="SACQ01000002">
    <property type="protein sequence ID" value="RVU31803.1"/>
    <property type="molecule type" value="Genomic_DNA"/>
</dbReference>
<dbReference type="Pfam" id="PF01553">
    <property type="entry name" value="Acyltransferase"/>
    <property type="match status" value="1"/>
</dbReference>
<dbReference type="InterPro" id="IPR002123">
    <property type="entry name" value="Plipid/glycerol_acylTrfase"/>
</dbReference>
<accession>A0A437QBR7</accession>
<comment type="pathway">
    <text evidence="1">Lipid metabolism.</text>
</comment>
<evidence type="ECO:0000256" key="2">
    <source>
        <dbReference type="ARBA" id="ARBA00022679"/>
    </source>
</evidence>
<gene>
    <name evidence="5" type="ORF">EOE65_07450</name>
</gene>
<dbReference type="CDD" id="cd07988">
    <property type="entry name" value="LPLAT_ABO13168-like"/>
    <property type="match status" value="1"/>
</dbReference>
<name>A0A437QBR7_9GAMM</name>
<dbReference type="RefSeq" id="WP_127693662.1">
    <property type="nucleotide sequence ID" value="NZ_SACQ01000002.1"/>
</dbReference>